<dbReference type="AlphaFoldDB" id="F8PHY6"/>
<dbReference type="HOGENOM" id="CLU_097272_0_0_1"/>
<name>F8PHY6_SERL3</name>
<accession>F8PHY6</accession>
<gene>
    <name evidence="2" type="ORF">SERLA73DRAFT_149343</name>
</gene>
<dbReference type="EMBL" id="GL945474">
    <property type="protein sequence ID" value="EGO05082.1"/>
    <property type="molecule type" value="Genomic_DNA"/>
</dbReference>
<feature type="compositionally biased region" description="Polar residues" evidence="1">
    <location>
        <begin position="30"/>
        <end position="41"/>
    </location>
</feature>
<keyword evidence="3" id="KW-1185">Reference proteome</keyword>
<dbReference type="OrthoDB" id="2603830at2759"/>
<evidence type="ECO:0000313" key="2">
    <source>
        <dbReference type="EMBL" id="EGO05082.1"/>
    </source>
</evidence>
<feature type="compositionally biased region" description="Polar residues" evidence="1">
    <location>
        <begin position="12"/>
        <end position="21"/>
    </location>
</feature>
<evidence type="ECO:0000256" key="1">
    <source>
        <dbReference type="SAM" id="MobiDB-lite"/>
    </source>
</evidence>
<dbReference type="InParanoid" id="F8PHY6"/>
<sequence length="250" mass="28398">MINDILGDISDNHVQPISSHPNTEEDNGTPLDQDSNHGRANSQSLNNNITCLYYIFISLDYKAIRTYTITQNGFPNPLNRQSICWDLLTKATSEDKAAASLADKMKILQDDQDLKKAQVLEYLGDFIPWMINSGALINACIYFKDKTSDITQSWKNNIFKMLFQTKNSWSLQKVKEENMVECALLGTIDNKMVEFSENSFAPRVRECSPTYLASIFGDIEEFICTLAFSESSHLIFDYNALKEAARAFKQ</sequence>
<protein>
    <submittedName>
        <fullName evidence="2">Uncharacterized protein</fullName>
    </submittedName>
</protein>
<reference evidence="3" key="1">
    <citation type="journal article" date="2011" name="Science">
        <title>The plant cell wall-decomposing machinery underlies the functional diversity of forest fungi.</title>
        <authorList>
            <person name="Eastwood D.C."/>
            <person name="Floudas D."/>
            <person name="Binder M."/>
            <person name="Majcherczyk A."/>
            <person name="Schneider P."/>
            <person name="Aerts A."/>
            <person name="Asiegbu F.O."/>
            <person name="Baker S.E."/>
            <person name="Barry K."/>
            <person name="Bendiksby M."/>
            <person name="Blumentritt M."/>
            <person name="Coutinho P.M."/>
            <person name="Cullen D."/>
            <person name="de Vries R.P."/>
            <person name="Gathman A."/>
            <person name="Goodell B."/>
            <person name="Henrissat B."/>
            <person name="Ihrmark K."/>
            <person name="Kauserud H."/>
            <person name="Kohler A."/>
            <person name="LaButti K."/>
            <person name="Lapidus A."/>
            <person name="Lavin J.L."/>
            <person name="Lee Y.-H."/>
            <person name="Lindquist E."/>
            <person name="Lilly W."/>
            <person name="Lucas S."/>
            <person name="Morin E."/>
            <person name="Murat C."/>
            <person name="Oguiza J.A."/>
            <person name="Park J."/>
            <person name="Pisabarro A.G."/>
            <person name="Riley R."/>
            <person name="Rosling A."/>
            <person name="Salamov A."/>
            <person name="Schmidt O."/>
            <person name="Schmutz J."/>
            <person name="Skrede I."/>
            <person name="Stenlid J."/>
            <person name="Wiebenga A."/>
            <person name="Xie X."/>
            <person name="Kuees U."/>
            <person name="Hibbett D.S."/>
            <person name="Hoffmeister D."/>
            <person name="Hoegberg N."/>
            <person name="Martin F."/>
            <person name="Grigoriev I.V."/>
            <person name="Watkinson S.C."/>
        </authorList>
    </citation>
    <scope>NUCLEOTIDE SEQUENCE [LARGE SCALE GENOMIC DNA]</scope>
    <source>
        <strain evidence="3">strain S7.3</strain>
    </source>
</reference>
<feature type="region of interest" description="Disordered" evidence="1">
    <location>
        <begin position="1"/>
        <end position="41"/>
    </location>
</feature>
<dbReference type="Proteomes" id="UP000008063">
    <property type="component" value="Unassembled WGS sequence"/>
</dbReference>
<proteinExistence type="predicted"/>
<organism evidence="3">
    <name type="scientific">Serpula lacrymans var. lacrymans (strain S7.3)</name>
    <name type="common">Dry rot fungus</name>
    <dbReference type="NCBI Taxonomy" id="936435"/>
    <lineage>
        <taxon>Eukaryota</taxon>
        <taxon>Fungi</taxon>
        <taxon>Dikarya</taxon>
        <taxon>Basidiomycota</taxon>
        <taxon>Agaricomycotina</taxon>
        <taxon>Agaricomycetes</taxon>
        <taxon>Agaricomycetidae</taxon>
        <taxon>Boletales</taxon>
        <taxon>Coniophorineae</taxon>
        <taxon>Serpulaceae</taxon>
        <taxon>Serpula</taxon>
    </lineage>
</organism>
<evidence type="ECO:0000313" key="3">
    <source>
        <dbReference type="Proteomes" id="UP000008063"/>
    </source>
</evidence>